<evidence type="ECO:0000256" key="1">
    <source>
        <dbReference type="SAM" id="MobiDB-lite"/>
    </source>
</evidence>
<proteinExistence type="predicted"/>
<dbReference type="Proteomes" id="UP001239795">
    <property type="component" value="Unassembled WGS sequence"/>
</dbReference>
<name>A0AAI9UMA2_9PEZI</name>
<feature type="region of interest" description="Disordered" evidence="1">
    <location>
        <begin position="79"/>
        <end position="118"/>
    </location>
</feature>
<comment type="caution">
    <text evidence="2">The sequence shown here is derived from an EMBL/GenBank/DDBJ whole genome shotgun (WGS) entry which is preliminary data.</text>
</comment>
<accession>A0AAI9UMA2</accession>
<dbReference type="AlphaFoldDB" id="A0AAI9UMA2"/>
<organism evidence="2 3">
    <name type="scientific">Colletotrichum melonis</name>
    <dbReference type="NCBI Taxonomy" id="1209925"/>
    <lineage>
        <taxon>Eukaryota</taxon>
        <taxon>Fungi</taxon>
        <taxon>Dikarya</taxon>
        <taxon>Ascomycota</taxon>
        <taxon>Pezizomycotina</taxon>
        <taxon>Sordariomycetes</taxon>
        <taxon>Hypocreomycetidae</taxon>
        <taxon>Glomerellales</taxon>
        <taxon>Glomerellaceae</taxon>
        <taxon>Colletotrichum</taxon>
        <taxon>Colletotrichum acutatum species complex</taxon>
    </lineage>
</organism>
<evidence type="ECO:0000313" key="3">
    <source>
        <dbReference type="Proteomes" id="UP001239795"/>
    </source>
</evidence>
<dbReference type="EMBL" id="MLGG01000013">
    <property type="protein sequence ID" value="KAK1459736.1"/>
    <property type="molecule type" value="Genomic_DNA"/>
</dbReference>
<evidence type="ECO:0000313" key="2">
    <source>
        <dbReference type="EMBL" id="KAK1459736.1"/>
    </source>
</evidence>
<keyword evidence="3" id="KW-1185">Reference proteome</keyword>
<protein>
    <submittedName>
        <fullName evidence="2">Uncharacterized protein</fullName>
    </submittedName>
</protein>
<feature type="compositionally biased region" description="Polar residues" evidence="1">
    <location>
        <begin position="1"/>
        <end position="14"/>
    </location>
</feature>
<sequence>MQPQRASVASTQHAAHQPALLPFIVSSPQSTDTHSHTQYSEFEPRDSRDVVSCKLKHAGPSISFAASPLLLTMLPSLLPPNPRPMSSRSRSHQPHRICSCFRHDLQTSKPGLPRFRQA</sequence>
<feature type="region of interest" description="Disordered" evidence="1">
    <location>
        <begin position="1"/>
        <end position="46"/>
    </location>
</feature>
<reference evidence="2 3" key="1">
    <citation type="submission" date="2016-10" db="EMBL/GenBank/DDBJ databases">
        <title>The genome sequence of Colletotrichum fioriniae PJ7.</title>
        <authorList>
            <person name="Baroncelli R."/>
        </authorList>
    </citation>
    <scope>NUCLEOTIDE SEQUENCE [LARGE SCALE GENOMIC DNA]</scope>
    <source>
        <strain evidence="2">Col 31</strain>
    </source>
</reference>
<feature type="compositionally biased region" description="Polar residues" evidence="1">
    <location>
        <begin position="26"/>
        <end position="40"/>
    </location>
</feature>
<gene>
    <name evidence="2" type="ORF">CMEL01_02735</name>
</gene>